<sequence>MNVQFDFSGRHVMVFGGTTGINLGIAQHYAMAGARVSVASRKQANVDAALATLGAQAFGVVADVRDEQAFGVVADVRDEQAVGAALAQAVACHGPLDVLVSGAAGNFLAPVEQMSSNAFKVVVDIDLLGSFHVARQALVHLRQPGASLIFITAPQSTVPMMYQAHVCAAKAGVDHLARVLALEWGARGIRVNAISPGPIEGTEGMRRLAPQGTEGDALVRSMVPLGRMGTTADIARLAMFLGSDAASYISGTVIACDGGAQGQLSPMVAAAAMAMPQQS</sequence>
<comment type="caution">
    <text evidence="3">The sequence shown here is derived from an EMBL/GenBank/DDBJ whole genome shotgun (WGS) entry which is preliminary data.</text>
</comment>
<dbReference type="RefSeq" id="WP_053282841.1">
    <property type="nucleotide sequence ID" value="NZ_JNVD01000013.1"/>
</dbReference>
<dbReference type="InterPro" id="IPR002347">
    <property type="entry name" value="SDR_fam"/>
</dbReference>
<dbReference type="Proteomes" id="UP000037442">
    <property type="component" value="Unassembled WGS sequence"/>
</dbReference>
<organism evidence="3 4">
    <name type="scientific">Comamonas testosteroni</name>
    <name type="common">Pseudomonas testosteroni</name>
    <dbReference type="NCBI Taxonomy" id="285"/>
    <lineage>
        <taxon>Bacteria</taxon>
        <taxon>Pseudomonadati</taxon>
        <taxon>Pseudomonadota</taxon>
        <taxon>Betaproteobacteria</taxon>
        <taxon>Burkholderiales</taxon>
        <taxon>Comamonadaceae</taxon>
        <taxon>Comamonas</taxon>
    </lineage>
</organism>
<gene>
    <name evidence="3" type="ORF">GL58_03645</name>
</gene>
<dbReference type="PANTHER" id="PTHR43296:SF2">
    <property type="entry name" value="PEROXISOMAL 2,4-DIENOYL-COA REDUCTASE [(3E)-ENOYL-COA-PRODUCING]"/>
    <property type="match status" value="1"/>
</dbReference>
<evidence type="ECO:0000256" key="1">
    <source>
        <dbReference type="ARBA" id="ARBA00022857"/>
    </source>
</evidence>
<proteinExistence type="predicted"/>
<dbReference type="EMBL" id="JNVD01000013">
    <property type="protein sequence ID" value="KOC24062.1"/>
    <property type="molecule type" value="Genomic_DNA"/>
</dbReference>
<keyword evidence="2" id="KW-0560">Oxidoreductase</keyword>
<dbReference type="AlphaFoldDB" id="A0A0L7MQ98"/>
<dbReference type="Gene3D" id="3.40.50.720">
    <property type="entry name" value="NAD(P)-binding Rossmann-like Domain"/>
    <property type="match status" value="1"/>
</dbReference>
<dbReference type="GO" id="GO:0009062">
    <property type="term" value="P:fatty acid catabolic process"/>
    <property type="evidence" value="ECO:0007669"/>
    <property type="project" value="InterPro"/>
</dbReference>
<dbReference type="NCBIfam" id="NF005752">
    <property type="entry name" value="PRK07576.1"/>
    <property type="match status" value="1"/>
</dbReference>
<dbReference type="InterPro" id="IPR036291">
    <property type="entry name" value="NAD(P)-bd_dom_sf"/>
</dbReference>
<protein>
    <submittedName>
        <fullName evidence="3">Short-chain dehydrogenase</fullName>
    </submittedName>
</protein>
<dbReference type="PANTHER" id="PTHR43296">
    <property type="entry name" value="PEROXISOMAL 2,4-DIENOYL-COA REDUCTASE"/>
    <property type="match status" value="1"/>
</dbReference>
<dbReference type="Pfam" id="PF13561">
    <property type="entry name" value="adh_short_C2"/>
    <property type="match status" value="1"/>
</dbReference>
<evidence type="ECO:0000256" key="2">
    <source>
        <dbReference type="ARBA" id="ARBA00023002"/>
    </source>
</evidence>
<reference evidence="4" key="1">
    <citation type="submission" date="2014-06" db="EMBL/GenBank/DDBJ databases">
        <title>Draft genome sequence of C. testosteroni WDL7.</title>
        <authorList>
            <person name="Wu Y."/>
            <person name="Seshan H."/>
            <person name="Arumugam K."/>
        </authorList>
    </citation>
    <scope>NUCLEOTIDE SEQUENCE [LARGE SCALE GENOMIC DNA]</scope>
    <source>
        <strain evidence="4">WDL7</strain>
    </source>
</reference>
<evidence type="ECO:0000313" key="3">
    <source>
        <dbReference type="EMBL" id="KOC24062.1"/>
    </source>
</evidence>
<evidence type="ECO:0000313" key="4">
    <source>
        <dbReference type="Proteomes" id="UP000037442"/>
    </source>
</evidence>
<name>A0A0L7MQ98_COMTE</name>
<dbReference type="PRINTS" id="PR00081">
    <property type="entry name" value="GDHRDH"/>
</dbReference>
<dbReference type="SUPFAM" id="SSF51735">
    <property type="entry name" value="NAD(P)-binding Rossmann-fold domains"/>
    <property type="match status" value="1"/>
</dbReference>
<dbReference type="InterPro" id="IPR045017">
    <property type="entry name" value="DECR2-like"/>
</dbReference>
<keyword evidence="1" id="KW-0521">NADP</keyword>
<accession>A0A0L7MQ98</accession>
<dbReference type="GO" id="GO:0008670">
    <property type="term" value="F:2,4-dienoyl-CoA reductase (NADPH) activity"/>
    <property type="evidence" value="ECO:0007669"/>
    <property type="project" value="InterPro"/>
</dbReference>
<dbReference type="PATRIC" id="fig|285.49.peg.759"/>